<dbReference type="InterPro" id="IPR036165">
    <property type="entry name" value="YefM-like_sf"/>
</dbReference>
<accession>Q48GI3</accession>
<reference evidence="3 4" key="1">
    <citation type="journal article" date="2005" name="J. Bacteriol.">
        <title>Whole-genome sequence analysis of Pseudomonas syringae pv. phaseolicola 1448A reveals divergence among pathovars in genes involved in virulence and transposition.</title>
        <authorList>
            <person name="Joardar V."/>
            <person name="Lindeberg M."/>
            <person name="Jackson R.W."/>
            <person name="Selengut J."/>
            <person name="Dodson R."/>
            <person name="Brinkac L.M."/>
            <person name="Daugherty S.C."/>
            <person name="Deboy R."/>
            <person name="Durkin A.S."/>
            <person name="Giglio M.G."/>
            <person name="Madupu R."/>
            <person name="Nelson W.C."/>
            <person name="Rosovitz M.J."/>
            <person name="Sullivan S."/>
            <person name="Crabtree J."/>
            <person name="Creasy T."/>
            <person name="Davidsen T."/>
            <person name="Haft D.H."/>
            <person name="Zafar N."/>
            <person name="Zhou L."/>
            <person name="Halpin R."/>
            <person name="Holley T."/>
            <person name="Khouri H."/>
            <person name="Feldblyum T."/>
            <person name="White O."/>
            <person name="Fraser C.M."/>
            <person name="Chatterjee A.K."/>
            <person name="Cartinhour S."/>
            <person name="Schneider D.J."/>
            <person name="Mansfield J."/>
            <person name="Collmer A."/>
            <person name="Buell C.R."/>
        </authorList>
    </citation>
    <scope>NUCLEOTIDE SEQUENCE [LARGE SCALE GENOMIC DNA]</scope>
    <source>
        <strain evidence="4">1448A / Race 6</strain>
    </source>
</reference>
<comment type="function">
    <text evidence="2">Antitoxin component of a type II toxin-antitoxin (TA) system.</text>
</comment>
<dbReference type="eggNOG" id="COG2161">
    <property type="taxonomic scope" value="Bacteria"/>
</dbReference>
<dbReference type="Proteomes" id="UP000000551">
    <property type="component" value="Chromosome"/>
</dbReference>
<name>Q48GI3_PSE14</name>
<evidence type="ECO:0000256" key="1">
    <source>
        <dbReference type="ARBA" id="ARBA00009981"/>
    </source>
</evidence>
<protein>
    <recommendedName>
        <fullName evidence="2">Antitoxin</fullName>
    </recommendedName>
</protein>
<evidence type="ECO:0000256" key="2">
    <source>
        <dbReference type="RuleBase" id="RU362080"/>
    </source>
</evidence>
<evidence type="ECO:0000313" key="3">
    <source>
        <dbReference type="EMBL" id="AAZ35704.1"/>
    </source>
</evidence>
<dbReference type="NCBIfam" id="TIGR01552">
    <property type="entry name" value="phd_fam"/>
    <property type="match status" value="1"/>
</dbReference>
<gene>
    <name evidence="3" type="ordered locus">PSPPH_3342</name>
</gene>
<comment type="similarity">
    <text evidence="1 2">Belongs to the phD/YefM antitoxin family.</text>
</comment>
<dbReference type="HOGENOM" id="CLU_166832_1_0_6"/>
<dbReference type="EMBL" id="CP000058">
    <property type="protein sequence ID" value="AAZ35704.1"/>
    <property type="molecule type" value="Genomic_DNA"/>
</dbReference>
<dbReference type="Gene3D" id="3.40.1620.10">
    <property type="entry name" value="YefM-like domain"/>
    <property type="match status" value="1"/>
</dbReference>
<dbReference type="AlphaFoldDB" id="Q48GI3"/>
<proteinExistence type="inferred from homology"/>
<dbReference type="SUPFAM" id="SSF143120">
    <property type="entry name" value="YefM-like"/>
    <property type="match status" value="1"/>
</dbReference>
<sequence length="119" mass="13171">MRGSNVRHRTHCSYISTRLELLIMTSMCLPIPEVAFMTTTLSSREFNQDTSGAKKAANEGPVFITDRGRPAHVLLSIEAYLQLTGSAASIADLLIMPEHLDIEFEPQRAVITTRPVDLS</sequence>
<dbReference type="KEGG" id="psp:PSPPH_3342"/>
<dbReference type="Pfam" id="PF02604">
    <property type="entry name" value="PhdYeFM_antitox"/>
    <property type="match status" value="1"/>
</dbReference>
<dbReference type="InterPro" id="IPR006442">
    <property type="entry name" value="Antitoxin_Phd/YefM"/>
</dbReference>
<organism evidence="3 4">
    <name type="scientific">Pseudomonas savastanoi pv. phaseolicola (strain 1448A / Race 6)</name>
    <name type="common">Pseudomonas syringae pv. phaseolicola (strain 1448A / Race 6)</name>
    <dbReference type="NCBI Taxonomy" id="264730"/>
    <lineage>
        <taxon>Bacteria</taxon>
        <taxon>Pseudomonadati</taxon>
        <taxon>Pseudomonadota</taxon>
        <taxon>Gammaproteobacteria</taxon>
        <taxon>Pseudomonadales</taxon>
        <taxon>Pseudomonadaceae</taxon>
        <taxon>Pseudomonas</taxon>
    </lineage>
</organism>
<evidence type="ECO:0000313" key="4">
    <source>
        <dbReference type="Proteomes" id="UP000000551"/>
    </source>
</evidence>